<dbReference type="GO" id="GO:0016787">
    <property type="term" value="F:hydrolase activity"/>
    <property type="evidence" value="ECO:0007669"/>
    <property type="project" value="UniProtKB-KW"/>
</dbReference>
<dbReference type="SUPFAM" id="SSF53474">
    <property type="entry name" value="alpha/beta-Hydrolases"/>
    <property type="match status" value="1"/>
</dbReference>
<dbReference type="InterPro" id="IPR000073">
    <property type="entry name" value="AB_hydrolase_1"/>
</dbReference>
<keyword evidence="3" id="KW-1185">Reference proteome</keyword>
<proteinExistence type="predicted"/>
<dbReference type="InterPro" id="IPR029058">
    <property type="entry name" value="AB_hydrolase_fold"/>
</dbReference>
<evidence type="ECO:0000313" key="2">
    <source>
        <dbReference type="EMBL" id="ADQ16940.1"/>
    </source>
</evidence>
<dbReference type="KEGG" id="lby:Lbys_1220"/>
<dbReference type="Gene3D" id="3.40.50.1820">
    <property type="entry name" value="alpha/beta hydrolase"/>
    <property type="match status" value="1"/>
</dbReference>
<dbReference type="RefSeq" id="WP_013407990.1">
    <property type="nucleotide sequence ID" value="NC_014655.1"/>
</dbReference>
<dbReference type="InterPro" id="IPR050266">
    <property type="entry name" value="AB_hydrolase_sf"/>
</dbReference>
<feature type="domain" description="AB hydrolase-1" evidence="1">
    <location>
        <begin position="3"/>
        <end position="220"/>
    </location>
</feature>
<keyword evidence="2" id="KW-0378">Hydrolase</keyword>
<dbReference type="OrthoDB" id="252464at2"/>
<protein>
    <submittedName>
        <fullName evidence="2">Alpha/beta hydrolase fold protein</fullName>
    </submittedName>
</protein>
<evidence type="ECO:0000313" key="3">
    <source>
        <dbReference type="Proteomes" id="UP000007435"/>
    </source>
</evidence>
<dbReference type="Pfam" id="PF00561">
    <property type="entry name" value="Abhydrolase_1"/>
    <property type="match status" value="1"/>
</dbReference>
<dbReference type="EMBL" id="CP002305">
    <property type="protein sequence ID" value="ADQ16940.1"/>
    <property type="molecule type" value="Genomic_DNA"/>
</dbReference>
<dbReference type="Proteomes" id="UP000007435">
    <property type="component" value="Chromosome"/>
</dbReference>
<dbReference type="AlphaFoldDB" id="E4RUA6"/>
<dbReference type="eggNOG" id="COG2267">
    <property type="taxonomic scope" value="Bacteria"/>
</dbReference>
<dbReference type="STRING" id="649349.Lbys_1220"/>
<sequence length="236" mass="26956">MKIIWIHGFGEDSTVWEDFLPKLPAYYQHFTFDHALITKATDISDYALILREFIELHEITNPILIGHSMGGYIALEYAAIFPDEVSGLGLFHSSAAADSEDKKVERLKTAQFIQKNGSKAFIENFYPKMFSSPENYEELISRNIERYSLIPAESLSTATLAMRNRKDHINTLSTFKFPLFQILGKSDKFVPLELALQQTIQLQKPYTLVLNEAAHAGMIEQAPICAEFIRHFLHQL</sequence>
<gene>
    <name evidence="2" type="ordered locus">Lbys_1220</name>
</gene>
<dbReference type="PRINTS" id="PR00111">
    <property type="entry name" value="ABHYDROLASE"/>
</dbReference>
<reference evidence="2 3" key="2">
    <citation type="journal article" date="2011" name="Stand. Genomic Sci.">
        <title>Complete genome sequence of Leadbetterella byssophila type strain (4M15).</title>
        <authorList>
            <person name="Abt B."/>
            <person name="Teshima H."/>
            <person name="Lucas S."/>
            <person name="Lapidus A."/>
            <person name="Del Rio T.G."/>
            <person name="Nolan M."/>
            <person name="Tice H."/>
            <person name="Cheng J.F."/>
            <person name="Pitluck S."/>
            <person name="Liolios K."/>
            <person name="Pagani I."/>
            <person name="Ivanova N."/>
            <person name="Mavromatis K."/>
            <person name="Pati A."/>
            <person name="Tapia R."/>
            <person name="Han C."/>
            <person name="Goodwin L."/>
            <person name="Chen A."/>
            <person name="Palaniappan K."/>
            <person name="Land M."/>
            <person name="Hauser L."/>
            <person name="Chang Y.J."/>
            <person name="Jeffries C.D."/>
            <person name="Rohde M."/>
            <person name="Goker M."/>
            <person name="Tindall B.J."/>
            <person name="Detter J.C."/>
            <person name="Woyke T."/>
            <person name="Bristow J."/>
            <person name="Eisen J.A."/>
            <person name="Markowitz V."/>
            <person name="Hugenholtz P."/>
            <person name="Klenk H.P."/>
            <person name="Kyrpides N.C."/>
        </authorList>
    </citation>
    <scope>NUCLEOTIDE SEQUENCE [LARGE SCALE GENOMIC DNA]</scope>
    <source>
        <strain evidence="3">DSM 17132 / JCM 16389 / KACC 11308 / NBRC 106382 / 4M15</strain>
    </source>
</reference>
<organism evidence="2 3">
    <name type="scientific">Leadbetterella byssophila (strain DSM 17132 / JCM 16389 / KACC 11308 / NBRC 106382 / 4M15)</name>
    <dbReference type="NCBI Taxonomy" id="649349"/>
    <lineage>
        <taxon>Bacteria</taxon>
        <taxon>Pseudomonadati</taxon>
        <taxon>Bacteroidota</taxon>
        <taxon>Cytophagia</taxon>
        <taxon>Cytophagales</taxon>
        <taxon>Leadbetterellaceae</taxon>
        <taxon>Leadbetterella</taxon>
    </lineage>
</organism>
<reference key="1">
    <citation type="submission" date="2010-11" db="EMBL/GenBank/DDBJ databases">
        <title>The complete genome of Leadbetterella byssophila DSM 17132.</title>
        <authorList>
            <consortium name="US DOE Joint Genome Institute (JGI-PGF)"/>
            <person name="Lucas S."/>
            <person name="Copeland A."/>
            <person name="Lapidus A."/>
            <person name="Glavina del Rio T."/>
            <person name="Dalin E."/>
            <person name="Tice H."/>
            <person name="Bruce D."/>
            <person name="Goodwin L."/>
            <person name="Pitluck S."/>
            <person name="Kyrpides N."/>
            <person name="Mavromatis K."/>
            <person name="Ivanova N."/>
            <person name="Teshima H."/>
            <person name="Brettin T."/>
            <person name="Detter J.C."/>
            <person name="Han C."/>
            <person name="Tapia R."/>
            <person name="Land M."/>
            <person name="Hauser L."/>
            <person name="Markowitz V."/>
            <person name="Cheng J.-F."/>
            <person name="Hugenholtz P."/>
            <person name="Woyke T."/>
            <person name="Wu D."/>
            <person name="Tindall B."/>
            <person name="Pomrenke H.G."/>
            <person name="Brambilla E."/>
            <person name="Klenk H.-P."/>
            <person name="Eisen J.A."/>
        </authorList>
    </citation>
    <scope>NUCLEOTIDE SEQUENCE [LARGE SCALE GENOMIC DNA]</scope>
    <source>
        <strain>DSM 17132</strain>
    </source>
</reference>
<dbReference type="PANTHER" id="PTHR43798">
    <property type="entry name" value="MONOACYLGLYCEROL LIPASE"/>
    <property type="match status" value="1"/>
</dbReference>
<name>E4RUA6_LEAB4</name>
<accession>E4RUA6</accession>
<evidence type="ECO:0000259" key="1">
    <source>
        <dbReference type="Pfam" id="PF00561"/>
    </source>
</evidence>
<dbReference type="HOGENOM" id="CLU_020336_50_4_10"/>